<dbReference type="SMART" id="SM00906">
    <property type="entry name" value="Fungal_trans"/>
    <property type="match status" value="1"/>
</dbReference>
<dbReference type="PANTHER" id="PTHR47840:SF1">
    <property type="entry name" value="ZN(II)2CYS6 TRANSCRIPTION FACTOR (EUROFUNG)"/>
    <property type="match status" value="1"/>
</dbReference>
<evidence type="ECO:0000256" key="1">
    <source>
        <dbReference type="ARBA" id="ARBA00022723"/>
    </source>
</evidence>
<keyword evidence="8" id="KW-1185">Reference proteome</keyword>
<evidence type="ECO:0000313" key="7">
    <source>
        <dbReference type="EMBL" id="KAH7138486.1"/>
    </source>
</evidence>
<comment type="caution">
    <text evidence="7">The sequence shown here is derived from an EMBL/GenBank/DDBJ whole genome shotgun (WGS) entry which is preliminary data.</text>
</comment>
<dbReference type="GO" id="GO:0003677">
    <property type="term" value="F:DNA binding"/>
    <property type="evidence" value="ECO:0007669"/>
    <property type="project" value="InterPro"/>
</dbReference>
<dbReference type="InterPro" id="IPR036864">
    <property type="entry name" value="Zn2-C6_fun-type_DNA-bd_sf"/>
</dbReference>
<evidence type="ECO:0000256" key="4">
    <source>
        <dbReference type="ARBA" id="ARBA00023242"/>
    </source>
</evidence>
<proteinExistence type="predicted"/>
<keyword evidence="1" id="KW-0479">Metal-binding</keyword>
<dbReference type="InterPro" id="IPR001138">
    <property type="entry name" value="Zn2Cys6_DnaBD"/>
</dbReference>
<organism evidence="7 8">
    <name type="scientific">Dendryphion nanum</name>
    <dbReference type="NCBI Taxonomy" id="256645"/>
    <lineage>
        <taxon>Eukaryota</taxon>
        <taxon>Fungi</taxon>
        <taxon>Dikarya</taxon>
        <taxon>Ascomycota</taxon>
        <taxon>Pezizomycotina</taxon>
        <taxon>Dothideomycetes</taxon>
        <taxon>Pleosporomycetidae</taxon>
        <taxon>Pleosporales</taxon>
        <taxon>Torulaceae</taxon>
        <taxon>Dendryphion</taxon>
    </lineage>
</organism>
<sequence length="703" mass="78958">MATVNNNADTCTGMDRVSTRIKRKIRKGTQSCWECKKRKTKCIFPKSSDSICVGCKSRRTTCIGQEFDDDSPMIRKHARPEETGSFVAQPMPQGNQVPGTTPRAVNDSSLTSSLTLASPRHADTYIAAPNTDNFYAITSKIAATWPCEQDLEIILSLQAGCSNPFHSVTCTPYFKCVCDDTPSPSEILKLPRPGSHPVQFAKKLLLLAIFLQSIPSCSQDTSLYLSVTPHDLMCLISKTATRLVTSHDEFVESIEGVECIIMESMQHNSLGSLRRAYLSIHRAIAIALTMGLHRHGQRSLTRTPNPDSNSQLRMGHIWFRLVQSDRYLSLMLGLPLARPDRSFANQESLNSCTPMEAMGRIICVASERILQRNQVDILHPSWTKEIDNLLRKASNYMLPQWWLVPDISSHSTNKTGDTTRLMYHFTHYFLVTQLHLPYLLQRSDENQYDYSKLTAINASREILTRFILLRSTKSRDVFCRGVDFIAFIACMVLCLAHIMAGGTGDSLYATSNRPDRAFDSIIHQRLSDRGLLERTLEIMDRIVLDSQDTIALKIVHILRPLLVIGSATSTDDAMYCINCSFGEESYDLGCSGEMNDSGDTLCIFVPHLGKVTLERVNFTEMLSAESDRLVDPPILNVLGLNEYALSERSPSLLQDNSNVENILVNEMEPGDNGVRYQLSEQFLTRPPEETNWFLQDVEATFID</sequence>
<dbReference type="PROSITE" id="PS00463">
    <property type="entry name" value="ZN2_CY6_FUNGAL_1"/>
    <property type="match status" value="1"/>
</dbReference>
<evidence type="ECO:0000256" key="5">
    <source>
        <dbReference type="SAM" id="MobiDB-lite"/>
    </source>
</evidence>
<dbReference type="AlphaFoldDB" id="A0A9P9EK23"/>
<evidence type="ECO:0000313" key="8">
    <source>
        <dbReference type="Proteomes" id="UP000700596"/>
    </source>
</evidence>
<dbReference type="GO" id="GO:0008270">
    <property type="term" value="F:zinc ion binding"/>
    <property type="evidence" value="ECO:0007669"/>
    <property type="project" value="InterPro"/>
</dbReference>
<dbReference type="EMBL" id="JAGMWT010000001">
    <property type="protein sequence ID" value="KAH7138486.1"/>
    <property type="molecule type" value="Genomic_DNA"/>
</dbReference>
<dbReference type="CDD" id="cd12148">
    <property type="entry name" value="fungal_TF_MHR"/>
    <property type="match status" value="1"/>
</dbReference>
<accession>A0A9P9EK23</accession>
<feature type="domain" description="Zn(2)-C6 fungal-type" evidence="6">
    <location>
        <begin position="31"/>
        <end position="62"/>
    </location>
</feature>
<keyword evidence="4" id="KW-0539">Nucleus</keyword>
<dbReference type="Pfam" id="PF04082">
    <property type="entry name" value="Fungal_trans"/>
    <property type="match status" value="1"/>
</dbReference>
<feature type="region of interest" description="Disordered" evidence="5">
    <location>
        <begin position="85"/>
        <end position="105"/>
    </location>
</feature>
<dbReference type="GO" id="GO:0006351">
    <property type="term" value="P:DNA-templated transcription"/>
    <property type="evidence" value="ECO:0007669"/>
    <property type="project" value="InterPro"/>
</dbReference>
<reference evidence="7" key="1">
    <citation type="journal article" date="2021" name="Nat. Commun.">
        <title>Genetic determinants of endophytism in the Arabidopsis root mycobiome.</title>
        <authorList>
            <person name="Mesny F."/>
            <person name="Miyauchi S."/>
            <person name="Thiergart T."/>
            <person name="Pickel B."/>
            <person name="Atanasova L."/>
            <person name="Karlsson M."/>
            <person name="Huettel B."/>
            <person name="Barry K.W."/>
            <person name="Haridas S."/>
            <person name="Chen C."/>
            <person name="Bauer D."/>
            <person name="Andreopoulos W."/>
            <person name="Pangilinan J."/>
            <person name="LaButti K."/>
            <person name="Riley R."/>
            <person name="Lipzen A."/>
            <person name="Clum A."/>
            <person name="Drula E."/>
            <person name="Henrissat B."/>
            <person name="Kohler A."/>
            <person name="Grigoriev I.V."/>
            <person name="Martin F.M."/>
            <person name="Hacquard S."/>
        </authorList>
    </citation>
    <scope>NUCLEOTIDE SEQUENCE</scope>
    <source>
        <strain evidence="7">MPI-CAGE-CH-0243</strain>
    </source>
</reference>
<evidence type="ECO:0000256" key="3">
    <source>
        <dbReference type="ARBA" id="ARBA00023163"/>
    </source>
</evidence>
<dbReference type="SUPFAM" id="SSF57701">
    <property type="entry name" value="Zn2/Cys6 DNA-binding domain"/>
    <property type="match status" value="1"/>
</dbReference>
<dbReference type="PANTHER" id="PTHR47840">
    <property type="entry name" value="ZN(II)2CYS6 TRANSCRIPTION FACTOR (EUROFUNG)-RELATED"/>
    <property type="match status" value="1"/>
</dbReference>
<name>A0A9P9EK23_9PLEO</name>
<gene>
    <name evidence="7" type="ORF">B0J11DRAFT_476154</name>
</gene>
<dbReference type="GO" id="GO:0000981">
    <property type="term" value="F:DNA-binding transcription factor activity, RNA polymerase II-specific"/>
    <property type="evidence" value="ECO:0007669"/>
    <property type="project" value="InterPro"/>
</dbReference>
<dbReference type="Proteomes" id="UP000700596">
    <property type="component" value="Unassembled WGS sequence"/>
</dbReference>
<dbReference type="InterPro" id="IPR007219">
    <property type="entry name" value="XnlR_reg_dom"/>
</dbReference>
<dbReference type="SMART" id="SM00066">
    <property type="entry name" value="GAL4"/>
    <property type="match status" value="1"/>
</dbReference>
<dbReference type="CDD" id="cd00067">
    <property type="entry name" value="GAL4"/>
    <property type="match status" value="1"/>
</dbReference>
<keyword evidence="3" id="KW-0804">Transcription</keyword>
<dbReference type="OrthoDB" id="5392779at2759"/>
<protein>
    <recommendedName>
        <fullName evidence="6">Zn(2)-C6 fungal-type domain-containing protein</fullName>
    </recommendedName>
</protein>
<evidence type="ECO:0000259" key="6">
    <source>
        <dbReference type="PROSITE" id="PS00463"/>
    </source>
</evidence>
<keyword evidence="2" id="KW-0805">Transcription regulation</keyword>
<evidence type="ECO:0000256" key="2">
    <source>
        <dbReference type="ARBA" id="ARBA00023015"/>
    </source>
</evidence>